<dbReference type="SMART" id="SM00220">
    <property type="entry name" value="S_TKc"/>
    <property type="match status" value="1"/>
</dbReference>
<dbReference type="GO" id="GO:0004674">
    <property type="term" value="F:protein serine/threonine kinase activity"/>
    <property type="evidence" value="ECO:0007669"/>
    <property type="project" value="UniProtKB-KW"/>
</dbReference>
<evidence type="ECO:0000259" key="7">
    <source>
        <dbReference type="PROSITE" id="PS50011"/>
    </source>
</evidence>
<evidence type="ECO:0000256" key="5">
    <source>
        <dbReference type="ARBA" id="ARBA00022840"/>
    </source>
</evidence>
<keyword evidence="5" id="KW-0067">ATP-binding</keyword>
<dbReference type="EMBL" id="BARS01026145">
    <property type="protein sequence ID" value="GAG12194.1"/>
    <property type="molecule type" value="Genomic_DNA"/>
</dbReference>
<keyword evidence="6" id="KW-0472">Membrane</keyword>
<proteinExistence type="predicted"/>
<keyword evidence="6" id="KW-0812">Transmembrane</keyword>
<name>X0V264_9ZZZZ</name>
<reference evidence="8" key="1">
    <citation type="journal article" date="2014" name="Front. Microbiol.">
        <title>High frequency of phylogenetically diverse reductive dehalogenase-homologous genes in deep subseafloor sedimentary metagenomes.</title>
        <authorList>
            <person name="Kawai M."/>
            <person name="Futagami T."/>
            <person name="Toyoda A."/>
            <person name="Takaki Y."/>
            <person name="Nishi S."/>
            <person name="Hori S."/>
            <person name="Arai W."/>
            <person name="Tsubouchi T."/>
            <person name="Morono Y."/>
            <person name="Uchiyama I."/>
            <person name="Ito T."/>
            <person name="Fujiyama A."/>
            <person name="Inagaki F."/>
            <person name="Takami H."/>
        </authorList>
    </citation>
    <scope>NUCLEOTIDE SEQUENCE</scope>
    <source>
        <strain evidence="8">Expedition CK06-06</strain>
    </source>
</reference>
<feature type="transmembrane region" description="Helical" evidence="6">
    <location>
        <begin position="216"/>
        <end position="235"/>
    </location>
</feature>
<keyword evidence="3" id="KW-0547">Nucleotide-binding</keyword>
<evidence type="ECO:0000256" key="3">
    <source>
        <dbReference type="ARBA" id="ARBA00022741"/>
    </source>
</evidence>
<accession>X0V264</accession>
<comment type="caution">
    <text evidence="8">The sequence shown here is derived from an EMBL/GenBank/DDBJ whole genome shotgun (WGS) entry which is preliminary data.</text>
</comment>
<organism evidence="8">
    <name type="scientific">marine sediment metagenome</name>
    <dbReference type="NCBI Taxonomy" id="412755"/>
    <lineage>
        <taxon>unclassified sequences</taxon>
        <taxon>metagenomes</taxon>
        <taxon>ecological metagenomes</taxon>
    </lineage>
</organism>
<evidence type="ECO:0000256" key="6">
    <source>
        <dbReference type="SAM" id="Phobius"/>
    </source>
</evidence>
<feature type="domain" description="Protein kinase" evidence="7">
    <location>
        <begin position="1"/>
        <end position="191"/>
    </location>
</feature>
<dbReference type="PROSITE" id="PS50011">
    <property type="entry name" value="PROTEIN_KINASE_DOM"/>
    <property type="match status" value="1"/>
</dbReference>
<evidence type="ECO:0000256" key="4">
    <source>
        <dbReference type="ARBA" id="ARBA00022777"/>
    </source>
</evidence>
<evidence type="ECO:0000256" key="1">
    <source>
        <dbReference type="ARBA" id="ARBA00022527"/>
    </source>
</evidence>
<feature type="non-terminal residue" evidence="8">
    <location>
        <position position="1"/>
    </location>
</feature>
<dbReference type="FunFam" id="1.10.510.10:FF:000021">
    <property type="entry name" value="Serine/threonine protein kinase"/>
    <property type="match status" value="1"/>
</dbReference>
<dbReference type="SUPFAM" id="SSF56112">
    <property type="entry name" value="Protein kinase-like (PK-like)"/>
    <property type="match status" value="1"/>
</dbReference>
<dbReference type="GO" id="GO:0005524">
    <property type="term" value="F:ATP binding"/>
    <property type="evidence" value="ECO:0007669"/>
    <property type="project" value="UniProtKB-KW"/>
</dbReference>
<dbReference type="InterPro" id="IPR011009">
    <property type="entry name" value="Kinase-like_dom_sf"/>
</dbReference>
<evidence type="ECO:0000313" key="8">
    <source>
        <dbReference type="EMBL" id="GAG12194.1"/>
    </source>
</evidence>
<dbReference type="PANTHER" id="PTHR43289">
    <property type="entry name" value="MITOGEN-ACTIVATED PROTEIN KINASE KINASE KINASE 20-RELATED"/>
    <property type="match status" value="1"/>
</dbReference>
<keyword evidence="1" id="KW-0723">Serine/threonine-protein kinase</keyword>
<sequence>EAGTHYIAMELVDGKSLDALKDKGEIEQRRLATICAEVAEGLNCAHSQGIVHRDIKPGNIMVDTDGKARITDFGLARPQEAARLTVTGDILGSPAYMSPEQAGGKKLDHKTDIYSLGTVLYEFLCGRPPFSADTTIELLKRVVNRLPQRPRKLNSKIPVKLEAIILKAMEKDPADRYQDAGRLAADLRAYLAGRPVSVRPPRFFERVDKFGKRHKVALTFVATLSLVVSISYKYVSGYIAQMRQHDALSTAEYLGARRRLVGNQPIG</sequence>
<keyword evidence="2" id="KW-0808">Transferase</keyword>
<keyword evidence="4" id="KW-0418">Kinase</keyword>
<protein>
    <recommendedName>
        <fullName evidence="7">Protein kinase domain-containing protein</fullName>
    </recommendedName>
</protein>
<dbReference type="InterPro" id="IPR000719">
    <property type="entry name" value="Prot_kinase_dom"/>
</dbReference>
<dbReference type="CDD" id="cd14014">
    <property type="entry name" value="STKc_PknB_like"/>
    <property type="match status" value="1"/>
</dbReference>
<feature type="non-terminal residue" evidence="8">
    <location>
        <position position="267"/>
    </location>
</feature>
<dbReference type="PROSITE" id="PS00108">
    <property type="entry name" value="PROTEIN_KINASE_ST"/>
    <property type="match status" value="1"/>
</dbReference>
<dbReference type="Pfam" id="PF00069">
    <property type="entry name" value="Pkinase"/>
    <property type="match status" value="1"/>
</dbReference>
<gene>
    <name evidence="8" type="ORF">S01H1_41235</name>
</gene>
<dbReference type="InterPro" id="IPR008271">
    <property type="entry name" value="Ser/Thr_kinase_AS"/>
</dbReference>
<dbReference type="AlphaFoldDB" id="X0V264"/>
<keyword evidence="6" id="KW-1133">Transmembrane helix</keyword>
<dbReference type="Gene3D" id="1.10.510.10">
    <property type="entry name" value="Transferase(Phosphotransferase) domain 1"/>
    <property type="match status" value="1"/>
</dbReference>
<evidence type="ECO:0000256" key="2">
    <source>
        <dbReference type="ARBA" id="ARBA00022679"/>
    </source>
</evidence>
<dbReference type="PANTHER" id="PTHR43289:SF6">
    <property type="entry name" value="SERINE_THREONINE-PROTEIN KINASE NEKL-3"/>
    <property type="match status" value="1"/>
</dbReference>